<dbReference type="Gene3D" id="2.60.120.200">
    <property type="match status" value="1"/>
</dbReference>
<proteinExistence type="predicted"/>
<dbReference type="Pfam" id="PF18962">
    <property type="entry name" value="Por_Secre_tail"/>
    <property type="match status" value="1"/>
</dbReference>
<protein>
    <submittedName>
        <fullName evidence="4">LamG-like jellyroll fold domain-containing protein</fullName>
    </submittedName>
</protein>
<sequence>MKQNNFFIMLLVAGFTTILTAQVPSYVPTDGLVGYWPFNGNANDVSTNANNGTNNGATLTNDRFGNVNSAYSFDNTNISLPISSTSLINNYTLSLWVKLNNASISWPTFIQGINSANSDRYLMLQYSLSLNKFNFYTPVGNSTAGVSVLAANTSSVGTWYNIIITNNNKVCRMYINGIFSYSANPVYINVVGNKLIVGDGGKNIELFNGLVDDIGIWNRALTPDEITNLYKANICYQNVTVTDTLVINLGTLSYNPVTYNNSITIYPNPTKDRITIDCGTLSAVTGYQIKISNLLGQEVFSTTLNQQQYSIPLNSWTGKGIYLVTVYDANRNLLTTRKIDLQ</sequence>
<dbReference type="InterPro" id="IPR013320">
    <property type="entry name" value="ConA-like_dom_sf"/>
</dbReference>
<feature type="domain" description="Secretion system C-terminal sorting" evidence="3">
    <location>
        <begin position="265"/>
        <end position="333"/>
    </location>
</feature>
<dbReference type="InterPro" id="IPR026444">
    <property type="entry name" value="Secre_tail"/>
</dbReference>
<keyword evidence="1 2" id="KW-0732">Signal</keyword>
<dbReference type="NCBIfam" id="TIGR04183">
    <property type="entry name" value="Por_Secre_tail"/>
    <property type="match status" value="1"/>
</dbReference>
<evidence type="ECO:0000313" key="4">
    <source>
        <dbReference type="EMBL" id="MFD0983242.1"/>
    </source>
</evidence>
<feature type="chain" id="PRO_5047422711" evidence="2">
    <location>
        <begin position="22"/>
        <end position="342"/>
    </location>
</feature>
<keyword evidence="5" id="KW-1185">Reference proteome</keyword>
<evidence type="ECO:0000313" key="5">
    <source>
        <dbReference type="Proteomes" id="UP001597051"/>
    </source>
</evidence>
<organism evidence="4 5">
    <name type="scientific">Flavobacterium myungsuense</name>
    <dbReference type="NCBI Taxonomy" id="651823"/>
    <lineage>
        <taxon>Bacteria</taxon>
        <taxon>Pseudomonadati</taxon>
        <taxon>Bacteroidota</taxon>
        <taxon>Flavobacteriia</taxon>
        <taxon>Flavobacteriales</taxon>
        <taxon>Flavobacteriaceae</taxon>
        <taxon>Flavobacterium</taxon>
    </lineage>
</organism>
<feature type="signal peptide" evidence="2">
    <location>
        <begin position="1"/>
        <end position="21"/>
    </location>
</feature>
<dbReference type="Pfam" id="PF13385">
    <property type="entry name" value="Laminin_G_3"/>
    <property type="match status" value="1"/>
</dbReference>
<dbReference type="RefSeq" id="WP_379752667.1">
    <property type="nucleotide sequence ID" value="NZ_JBHSYB010000002.1"/>
</dbReference>
<dbReference type="Proteomes" id="UP001597051">
    <property type="component" value="Unassembled WGS sequence"/>
</dbReference>
<dbReference type="EMBL" id="JBHTIZ010000005">
    <property type="protein sequence ID" value="MFD0983242.1"/>
    <property type="molecule type" value="Genomic_DNA"/>
</dbReference>
<evidence type="ECO:0000259" key="3">
    <source>
        <dbReference type="Pfam" id="PF18962"/>
    </source>
</evidence>
<accession>A0ABW3IYN5</accession>
<reference evidence="5" key="1">
    <citation type="journal article" date="2019" name="Int. J. Syst. Evol. Microbiol.">
        <title>The Global Catalogue of Microorganisms (GCM) 10K type strain sequencing project: providing services to taxonomists for standard genome sequencing and annotation.</title>
        <authorList>
            <consortium name="The Broad Institute Genomics Platform"/>
            <consortium name="The Broad Institute Genome Sequencing Center for Infectious Disease"/>
            <person name="Wu L."/>
            <person name="Ma J."/>
        </authorList>
    </citation>
    <scope>NUCLEOTIDE SEQUENCE [LARGE SCALE GENOMIC DNA]</scope>
    <source>
        <strain evidence="5">CECT 7649</strain>
    </source>
</reference>
<name>A0ABW3IYN5_9FLAO</name>
<dbReference type="SUPFAM" id="SSF49899">
    <property type="entry name" value="Concanavalin A-like lectins/glucanases"/>
    <property type="match status" value="1"/>
</dbReference>
<evidence type="ECO:0000256" key="2">
    <source>
        <dbReference type="SAM" id="SignalP"/>
    </source>
</evidence>
<evidence type="ECO:0000256" key="1">
    <source>
        <dbReference type="ARBA" id="ARBA00022729"/>
    </source>
</evidence>
<gene>
    <name evidence="4" type="ORF">ACFQ0S_02015</name>
</gene>
<comment type="caution">
    <text evidence="4">The sequence shown here is derived from an EMBL/GenBank/DDBJ whole genome shotgun (WGS) entry which is preliminary data.</text>
</comment>